<sequence length="84" mass="9716">MTFRRKWIFDFILIDCPPTSNLIIQSVFLACDYYLIPTVGDEISTDGVADYITEIESTYLKYAYDDKIGGLWGASYCEYGRYAR</sequence>
<evidence type="ECO:0000313" key="2">
    <source>
        <dbReference type="Proteomes" id="UP000304953"/>
    </source>
</evidence>
<organism evidence="1 2">
    <name type="scientific">Petralouisia muris</name>
    <dbReference type="NCBI Taxonomy" id="3032872"/>
    <lineage>
        <taxon>Bacteria</taxon>
        <taxon>Bacillati</taxon>
        <taxon>Bacillota</taxon>
        <taxon>Clostridia</taxon>
        <taxon>Lachnospirales</taxon>
        <taxon>Lachnospiraceae</taxon>
        <taxon>Petralouisia</taxon>
    </lineage>
</organism>
<name>A0AC61RN17_9FIRM</name>
<comment type="caution">
    <text evidence="1">The sequence shown here is derived from an EMBL/GenBank/DDBJ whole genome shotgun (WGS) entry which is preliminary data.</text>
</comment>
<accession>A0AC61RN17</accession>
<proteinExistence type="predicted"/>
<keyword evidence="2" id="KW-1185">Reference proteome</keyword>
<reference evidence="1" key="1">
    <citation type="submission" date="2019-04" db="EMBL/GenBank/DDBJ databases">
        <title>Microbes associate with the intestines of laboratory mice.</title>
        <authorList>
            <person name="Navarre W."/>
            <person name="Wong E."/>
            <person name="Huang K."/>
            <person name="Tropini C."/>
            <person name="Ng K."/>
            <person name="Yu B."/>
        </authorList>
    </citation>
    <scope>NUCLEOTIDE SEQUENCE</scope>
    <source>
        <strain evidence="1">NM01_1-7b</strain>
    </source>
</reference>
<gene>
    <name evidence="1" type="ORF">E5329_26250</name>
</gene>
<evidence type="ECO:0000313" key="1">
    <source>
        <dbReference type="EMBL" id="TGY88015.1"/>
    </source>
</evidence>
<protein>
    <submittedName>
        <fullName evidence="1">ParA family protein</fullName>
    </submittedName>
</protein>
<dbReference type="Proteomes" id="UP000304953">
    <property type="component" value="Unassembled WGS sequence"/>
</dbReference>
<dbReference type="EMBL" id="SRYA01000107">
    <property type="protein sequence ID" value="TGY88015.1"/>
    <property type="molecule type" value="Genomic_DNA"/>
</dbReference>